<name>X6NSP6_RETFI</name>
<organism evidence="2 3">
    <name type="scientific">Reticulomyxa filosa</name>
    <dbReference type="NCBI Taxonomy" id="46433"/>
    <lineage>
        <taxon>Eukaryota</taxon>
        <taxon>Sar</taxon>
        <taxon>Rhizaria</taxon>
        <taxon>Retaria</taxon>
        <taxon>Foraminifera</taxon>
        <taxon>Monothalamids</taxon>
        <taxon>Reticulomyxidae</taxon>
        <taxon>Reticulomyxa</taxon>
    </lineage>
</organism>
<proteinExistence type="predicted"/>
<dbReference type="EMBL" id="ASPP01006358">
    <property type="protein sequence ID" value="ETO28948.1"/>
    <property type="molecule type" value="Genomic_DNA"/>
</dbReference>
<gene>
    <name evidence="2" type="ORF">RFI_08178</name>
</gene>
<reference evidence="2 3" key="1">
    <citation type="journal article" date="2013" name="Curr. Biol.">
        <title>The Genome of the Foraminiferan Reticulomyxa filosa.</title>
        <authorList>
            <person name="Glockner G."/>
            <person name="Hulsmann N."/>
            <person name="Schleicher M."/>
            <person name="Noegel A.A."/>
            <person name="Eichinger L."/>
            <person name="Gallinger C."/>
            <person name="Pawlowski J."/>
            <person name="Sierra R."/>
            <person name="Euteneuer U."/>
            <person name="Pillet L."/>
            <person name="Moustafa A."/>
            <person name="Platzer M."/>
            <person name="Groth M."/>
            <person name="Szafranski K."/>
            <person name="Schliwa M."/>
        </authorList>
    </citation>
    <scope>NUCLEOTIDE SEQUENCE [LARGE SCALE GENOMIC DNA]</scope>
</reference>
<evidence type="ECO:0000313" key="3">
    <source>
        <dbReference type="Proteomes" id="UP000023152"/>
    </source>
</evidence>
<dbReference type="AlphaFoldDB" id="X6NSP6"/>
<keyword evidence="3" id="KW-1185">Reference proteome</keyword>
<sequence>MALLHLIVLLLSQQLTQVEAEEIAFQNETKLEELMPKILNNDQNATKKAFQLTYTTLFEYIDDQPSFSLFVVFFFVHPPIKIDNE</sequence>
<feature type="signal peptide" evidence="1">
    <location>
        <begin position="1"/>
        <end position="20"/>
    </location>
</feature>
<protein>
    <submittedName>
        <fullName evidence="2">Uncharacterized protein</fullName>
    </submittedName>
</protein>
<keyword evidence="1" id="KW-0732">Signal</keyword>
<dbReference type="Proteomes" id="UP000023152">
    <property type="component" value="Unassembled WGS sequence"/>
</dbReference>
<accession>X6NSP6</accession>
<comment type="caution">
    <text evidence="2">The sequence shown here is derived from an EMBL/GenBank/DDBJ whole genome shotgun (WGS) entry which is preliminary data.</text>
</comment>
<feature type="chain" id="PRO_5004976083" evidence="1">
    <location>
        <begin position="21"/>
        <end position="85"/>
    </location>
</feature>
<evidence type="ECO:0000256" key="1">
    <source>
        <dbReference type="SAM" id="SignalP"/>
    </source>
</evidence>
<evidence type="ECO:0000313" key="2">
    <source>
        <dbReference type="EMBL" id="ETO28948.1"/>
    </source>
</evidence>